<dbReference type="OrthoDB" id="10264196at2759"/>
<gene>
    <name evidence="4" type="ORF">CTI12_AA301580</name>
</gene>
<dbReference type="STRING" id="35608.A0A2U1N163"/>
<dbReference type="AlphaFoldDB" id="A0A2U1N163"/>
<dbReference type="SUPFAM" id="SSF51419">
    <property type="entry name" value="PLP-binding barrel"/>
    <property type="match status" value="2"/>
</dbReference>
<sequence>MAAQAVEGAAVTALRSVFHRVRHAAERSGRHADDVRVIAVSKTKPVSLIRQVYEAGHRCFGENYVQEFIEKAPQLPEDIEWHFIGHLQSNKAKSLLAAVPNLSMVHGVDNQKIANHLDRAVSSTGRKPLAVMVQVNTSGEICRLMGTAHHTIVINLKFATIVAKSGIEPANCVELVKHVKYSCPNLVFSGLMTIGMPDYTSTPENFRFDSGIRNMKKSFGSIAAVPNLSMVHGVDNQKIANHLDRAVSSTGRKPLAVMVQVNTSGEICRLMGTAHHTIVINLKFATIVAKSGIEPANCVELVKHVKYSCPNLVFSGLMTIGMPDYTSTPENFRLVTHTWFDVSTVGVGEQTLDNVFVNFQIEMGSTNVRIGSTIFGPRDYSKKQQQQ</sequence>
<accession>A0A2U1N163</accession>
<reference evidence="4 5" key="1">
    <citation type="journal article" date="2018" name="Mol. Plant">
        <title>The genome of Artemisia annua provides insight into the evolution of Asteraceae family and artemisinin biosynthesis.</title>
        <authorList>
            <person name="Shen Q."/>
            <person name="Zhang L."/>
            <person name="Liao Z."/>
            <person name="Wang S."/>
            <person name="Yan T."/>
            <person name="Shi P."/>
            <person name="Liu M."/>
            <person name="Fu X."/>
            <person name="Pan Q."/>
            <person name="Wang Y."/>
            <person name="Lv Z."/>
            <person name="Lu X."/>
            <person name="Zhang F."/>
            <person name="Jiang W."/>
            <person name="Ma Y."/>
            <person name="Chen M."/>
            <person name="Hao X."/>
            <person name="Li L."/>
            <person name="Tang Y."/>
            <person name="Lv G."/>
            <person name="Zhou Y."/>
            <person name="Sun X."/>
            <person name="Brodelius P.E."/>
            <person name="Rose J.K.C."/>
            <person name="Tang K."/>
        </authorList>
    </citation>
    <scope>NUCLEOTIDE SEQUENCE [LARGE SCALE GENOMIC DNA]</scope>
    <source>
        <strain evidence="5">cv. Huhao1</strain>
        <tissue evidence="4">Leaf</tissue>
    </source>
</reference>
<dbReference type="PANTHER" id="PTHR10146">
    <property type="entry name" value="PROLINE SYNTHETASE CO-TRANSCRIBED BACTERIAL HOMOLOG PROTEIN"/>
    <property type="match status" value="1"/>
</dbReference>
<keyword evidence="5" id="KW-1185">Reference proteome</keyword>
<organism evidence="4 5">
    <name type="scientific">Artemisia annua</name>
    <name type="common">Sweet wormwood</name>
    <dbReference type="NCBI Taxonomy" id="35608"/>
    <lineage>
        <taxon>Eukaryota</taxon>
        <taxon>Viridiplantae</taxon>
        <taxon>Streptophyta</taxon>
        <taxon>Embryophyta</taxon>
        <taxon>Tracheophyta</taxon>
        <taxon>Spermatophyta</taxon>
        <taxon>Magnoliopsida</taxon>
        <taxon>eudicotyledons</taxon>
        <taxon>Gunneridae</taxon>
        <taxon>Pentapetalae</taxon>
        <taxon>asterids</taxon>
        <taxon>campanulids</taxon>
        <taxon>Asterales</taxon>
        <taxon>Asteraceae</taxon>
        <taxon>Asteroideae</taxon>
        <taxon>Anthemideae</taxon>
        <taxon>Artemisiinae</taxon>
        <taxon>Artemisia</taxon>
    </lineage>
</organism>
<dbReference type="Proteomes" id="UP000245207">
    <property type="component" value="Unassembled WGS sequence"/>
</dbReference>
<dbReference type="GO" id="GO:0030170">
    <property type="term" value="F:pyridoxal phosphate binding"/>
    <property type="evidence" value="ECO:0007669"/>
    <property type="project" value="InterPro"/>
</dbReference>
<comment type="similarity">
    <text evidence="2">Belongs to the pyridoxal phosphate-binding protein YggS/PROSC family.</text>
</comment>
<dbReference type="InterPro" id="IPR011078">
    <property type="entry name" value="PyrdxlP_homeostasis"/>
</dbReference>
<dbReference type="PROSITE" id="PS01211">
    <property type="entry name" value="UPF0001"/>
    <property type="match status" value="1"/>
</dbReference>
<dbReference type="NCBIfam" id="TIGR00044">
    <property type="entry name" value="YggS family pyridoxal phosphate-dependent enzyme"/>
    <property type="match status" value="1"/>
</dbReference>
<dbReference type="PANTHER" id="PTHR10146:SF14">
    <property type="entry name" value="PYRIDOXAL PHOSPHATE HOMEOSTASIS PROTEIN"/>
    <property type="match status" value="1"/>
</dbReference>
<evidence type="ECO:0000259" key="3">
    <source>
        <dbReference type="Pfam" id="PF01168"/>
    </source>
</evidence>
<evidence type="ECO:0000313" key="4">
    <source>
        <dbReference type="EMBL" id="PWA67238.1"/>
    </source>
</evidence>
<dbReference type="Gene3D" id="3.20.20.10">
    <property type="entry name" value="Alanine racemase"/>
    <property type="match status" value="2"/>
</dbReference>
<evidence type="ECO:0000256" key="2">
    <source>
        <dbReference type="RuleBase" id="RU004514"/>
    </source>
</evidence>
<protein>
    <submittedName>
        <fullName evidence="4">Alanine racemase, N-terminal</fullName>
    </submittedName>
</protein>
<feature type="domain" description="Alanine racemase N-terminal" evidence="3">
    <location>
        <begin position="19"/>
        <end position="194"/>
    </location>
</feature>
<dbReference type="EMBL" id="PKPP01003872">
    <property type="protein sequence ID" value="PWA67238.1"/>
    <property type="molecule type" value="Genomic_DNA"/>
</dbReference>
<name>A0A2U1N163_ARTAN</name>
<proteinExistence type="inferred from homology"/>
<dbReference type="InterPro" id="IPR029066">
    <property type="entry name" value="PLP-binding_barrel"/>
</dbReference>
<keyword evidence="1" id="KW-0663">Pyridoxal phosphate</keyword>
<evidence type="ECO:0000313" key="5">
    <source>
        <dbReference type="Proteomes" id="UP000245207"/>
    </source>
</evidence>
<evidence type="ECO:0000256" key="1">
    <source>
        <dbReference type="ARBA" id="ARBA00022898"/>
    </source>
</evidence>
<comment type="caution">
    <text evidence="4">The sequence shown here is derived from an EMBL/GenBank/DDBJ whole genome shotgun (WGS) entry which is preliminary data.</text>
</comment>
<dbReference type="InterPro" id="IPR001608">
    <property type="entry name" value="Ala_racemase_N"/>
</dbReference>
<dbReference type="Pfam" id="PF01168">
    <property type="entry name" value="Ala_racemase_N"/>
    <property type="match status" value="1"/>
</dbReference>